<evidence type="ECO:0000313" key="2">
    <source>
        <dbReference type="Proteomes" id="UP000007820"/>
    </source>
</evidence>
<gene>
    <name evidence="1" type="primary">narB</name>
    <name evidence="1" type="ORF">HMPREF9136_0246</name>
</gene>
<dbReference type="EMBL" id="AFPW01000003">
    <property type="protein sequence ID" value="EGQ17305.1"/>
    <property type="molecule type" value="Genomic_DNA"/>
</dbReference>
<dbReference type="EC" id="1.7.99.4" evidence="1"/>
<reference evidence="1 2" key="1">
    <citation type="submission" date="2011-04" db="EMBL/GenBank/DDBJ databases">
        <authorList>
            <person name="Muzny D."/>
            <person name="Qin X."/>
            <person name="Deng J."/>
            <person name="Jiang H."/>
            <person name="Liu Y."/>
            <person name="Qu J."/>
            <person name="Song X.-Z."/>
            <person name="Zhang L."/>
            <person name="Thornton R."/>
            <person name="Coyle M."/>
            <person name="Francisco L."/>
            <person name="Jackson L."/>
            <person name="Javaid M."/>
            <person name="Korchina V."/>
            <person name="Kovar C."/>
            <person name="Mata R."/>
            <person name="Mathew T."/>
            <person name="Ngo R."/>
            <person name="Nguyen L."/>
            <person name="Nguyen N."/>
            <person name="Okwuonu G."/>
            <person name="Ongeri F."/>
            <person name="Pham C."/>
            <person name="Simmons D."/>
            <person name="Wilczek-Boney K."/>
            <person name="Hale W."/>
            <person name="Jakkamsetti A."/>
            <person name="Pham P."/>
            <person name="Ruth R."/>
            <person name="San Lucas F."/>
            <person name="Warren J."/>
            <person name="Zhang J."/>
            <person name="Zhao Z."/>
            <person name="Zhou C."/>
            <person name="Zhu D."/>
            <person name="Lee S."/>
            <person name="Bess C."/>
            <person name="Blankenburg K."/>
            <person name="Forbes L."/>
            <person name="Fu Q."/>
            <person name="Gubbala S."/>
            <person name="Hirani K."/>
            <person name="Jayaseelan J.C."/>
            <person name="Lara F."/>
            <person name="Munidasa M."/>
            <person name="Palculict T."/>
            <person name="Patil S."/>
            <person name="Pu L.-L."/>
            <person name="Saada N."/>
            <person name="Tang L."/>
            <person name="Weissenberger G."/>
            <person name="Zhu Y."/>
            <person name="Hemphill L."/>
            <person name="Shang Y."/>
            <person name="Youmans B."/>
            <person name="Ayvaz T."/>
            <person name="Ross M."/>
            <person name="Santibanez J."/>
            <person name="Aqrawi P."/>
            <person name="Gross S."/>
            <person name="Joshi V."/>
            <person name="Fowler G."/>
            <person name="Nazareth L."/>
            <person name="Reid J."/>
            <person name="Worley K."/>
            <person name="Petrosino J."/>
            <person name="Highlander S."/>
            <person name="Gibbs R."/>
        </authorList>
    </citation>
    <scope>NUCLEOTIDE SEQUENCE [LARGE SCALE GENOMIC DNA]</scope>
    <source>
        <strain evidence="1 2">DSM 3688</strain>
    </source>
</reference>
<dbReference type="Proteomes" id="UP000007820">
    <property type="component" value="Unassembled WGS sequence"/>
</dbReference>
<protein>
    <submittedName>
        <fullName evidence="1">Nitrate reductase</fullName>
        <ecNumber evidence="1">1.7.99.4</ecNumber>
    </submittedName>
</protein>
<accession>F9D069</accession>
<dbReference type="AlphaFoldDB" id="F9D069"/>
<name>F9D069_PREDD</name>
<dbReference type="GO" id="GO:0016491">
    <property type="term" value="F:oxidoreductase activity"/>
    <property type="evidence" value="ECO:0007669"/>
    <property type="project" value="UniProtKB-KW"/>
</dbReference>
<sequence>MRLQRYHIFFNAPNFRSKNIACAFFRQNKILSIWLRGVF</sequence>
<organism evidence="1 2">
    <name type="scientific">Prevotella dentalis (strain ATCC 49559 / DSM 3688 / JCM 13448 / NCTC 12043 / ES 2772)</name>
    <name type="common">Mitsuokella dentalis</name>
    <dbReference type="NCBI Taxonomy" id="908937"/>
    <lineage>
        <taxon>Bacteria</taxon>
        <taxon>Pseudomonadati</taxon>
        <taxon>Bacteroidota</taxon>
        <taxon>Bacteroidia</taxon>
        <taxon>Bacteroidales</taxon>
        <taxon>Prevotellaceae</taxon>
        <taxon>Prevotella</taxon>
    </lineage>
</organism>
<proteinExistence type="predicted"/>
<keyword evidence="1" id="KW-0560">Oxidoreductase</keyword>
<comment type="caution">
    <text evidence="1">The sequence shown here is derived from an EMBL/GenBank/DDBJ whole genome shotgun (WGS) entry which is preliminary data.</text>
</comment>
<evidence type="ECO:0000313" key="1">
    <source>
        <dbReference type="EMBL" id="EGQ17305.1"/>
    </source>
</evidence>